<feature type="region of interest" description="Disordered" evidence="1">
    <location>
        <begin position="24"/>
        <end position="81"/>
    </location>
</feature>
<sequence length="81" mass="8975">MVTMRQRCRSAALWWKLMSDSQGQEKRRQLVLSSPSTGAAAPGGPVRRQGGKEARRQEGQGAKEARRQGAREQGGRVWPQS</sequence>
<feature type="compositionally biased region" description="Basic and acidic residues" evidence="1">
    <location>
        <begin position="50"/>
        <end position="74"/>
    </location>
</feature>
<organism evidence="2 3">
    <name type="scientific">Pleuronectes platessa</name>
    <name type="common">European plaice</name>
    <dbReference type="NCBI Taxonomy" id="8262"/>
    <lineage>
        <taxon>Eukaryota</taxon>
        <taxon>Metazoa</taxon>
        <taxon>Chordata</taxon>
        <taxon>Craniata</taxon>
        <taxon>Vertebrata</taxon>
        <taxon>Euteleostomi</taxon>
        <taxon>Actinopterygii</taxon>
        <taxon>Neopterygii</taxon>
        <taxon>Teleostei</taxon>
        <taxon>Neoteleostei</taxon>
        <taxon>Acanthomorphata</taxon>
        <taxon>Carangaria</taxon>
        <taxon>Pleuronectiformes</taxon>
        <taxon>Pleuronectoidei</taxon>
        <taxon>Pleuronectidae</taxon>
        <taxon>Pleuronectes</taxon>
    </lineage>
</organism>
<gene>
    <name evidence="2" type="ORF">PLEPLA_LOCUS37471</name>
</gene>
<name>A0A9N7VK94_PLEPL</name>
<keyword evidence="3" id="KW-1185">Reference proteome</keyword>
<evidence type="ECO:0000313" key="3">
    <source>
        <dbReference type="Proteomes" id="UP001153269"/>
    </source>
</evidence>
<proteinExistence type="predicted"/>
<protein>
    <submittedName>
        <fullName evidence="2">Uncharacterized protein</fullName>
    </submittedName>
</protein>
<dbReference type="AlphaFoldDB" id="A0A9N7VK94"/>
<accession>A0A9N7VK94</accession>
<dbReference type="EMBL" id="CADEAL010004027">
    <property type="protein sequence ID" value="CAB1449785.1"/>
    <property type="molecule type" value="Genomic_DNA"/>
</dbReference>
<evidence type="ECO:0000256" key="1">
    <source>
        <dbReference type="SAM" id="MobiDB-lite"/>
    </source>
</evidence>
<dbReference type="Proteomes" id="UP001153269">
    <property type="component" value="Unassembled WGS sequence"/>
</dbReference>
<comment type="caution">
    <text evidence="2">The sequence shown here is derived from an EMBL/GenBank/DDBJ whole genome shotgun (WGS) entry which is preliminary data.</text>
</comment>
<evidence type="ECO:0000313" key="2">
    <source>
        <dbReference type="EMBL" id="CAB1449785.1"/>
    </source>
</evidence>
<reference evidence="2" key="1">
    <citation type="submission" date="2020-03" db="EMBL/GenBank/DDBJ databases">
        <authorList>
            <person name="Weist P."/>
        </authorList>
    </citation>
    <scope>NUCLEOTIDE SEQUENCE</scope>
</reference>